<dbReference type="Pfam" id="PF18136">
    <property type="entry name" value="DNApol_Exo"/>
    <property type="match status" value="1"/>
</dbReference>
<feature type="region of interest" description="Disordered" evidence="6">
    <location>
        <begin position="1383"/>
        <end position="1402"/>
    </location>
</feature>
<dbReference type="InterPro" id="IPR003141">
    <property type="entry name" value="Pol/His_phosphatase_N"/>
</dbReference>
<feature type="compositionally biased region" description="Basic and acidic residues" evidence="6">
    <location>
        <begin position="1287"/>
        <end position="1296"/>
    </location>
</feature>
<evidence type="ECO:0000256" key="2">
    <source>
        <dbReference type="ARBA" id="ARBA00022692"/>
    </source>
</evidence>
<keyword evidence="2 7" id="KW-0812">Transmembrane</keyword>
<feature type="transmembrane region" description="Helical" evidence="7">
    <location>
        <begin position="1865"/>
        <end position="1887"/>
    </location>
</feature>
<feature type="compositionally biased region" description="Polar residues" evidence="6">
    <location>
        <begin position="1191"/>
        <end position="1200"/>
    </location>
</feature>
<feature type="region of interest" description="Disordered" evidence="6">
    <location>
        <begin position="1138"/>
        <end position="1159"/>
    </location>
</feature>
<dbReference type="GO" id="GO:0005760">
    <property type="term" value="C:gamma DNA polymerase complex"/>
    <property type="evidence" value="ECO:0007669"/>
    <property type="project" value="InterPro"/>
</dbReference>
<feature type="transmembrane region" description="Helical" evidence="7">
    <location>
        <begin position="1970"/>
        <end position="1988"/>
    </location>
</feature>
<dbReference type="Gene3D" id="3.20.20.140">
    <property type="entry name" value="Metal-dependent hydrolases"/>
    <property type="match status" value="1"/>
</dbReference>
<feature type="compositionally biased region" description="Basic and acidic residues" evidence="6">
    <location>
        <begin position="1615"/>
        <end position="1636"/>
    </location>
</feature>
<comment type="caution">
    <text evidence="10">The sequence shown here is derived from an EMBL/GenBank/DDBJ whole genome shotgun (WGS) entry which is preliminary data.</text>
</comment>
<feature type="region of interest" description="Disordered" evidence="6">
    <location>
        <begin position="1283"/>
        <end position="1353"/>
    </location>
</feature>
<dbReference type="SUPFAM" id="SSF53098">
    <property type="entry name" value="Ribonuclease H-like"/>
    <property type="match status" value="1"/>
</dbReference>
<accession>A0AAD5UBF5</accession>
<dbReference type="GO" id="GO:0003677">
    <property type="term" value="F:DNA binding"/>
    <property type="evidence" value="ECO:0007669"/>
    <property type="project" value="InterPro"/>
</dbReference>
<dbReference type="Gene3D" id="3.30.420.390">
    <property type="match status" value="1"/>
</dbReference>
<feature type="compositionally biased region" description="Polar residues" evidence="6">
    <location>
        <begin position="1297"/>
        <end position="1311"/>
    </location>
</feature>
<reference evidence="10" key="1">
    <citation type="submission" date="2020-05" db="EMBL/GenBank/DDBJ databases">
        <title>Phylogenomic resolution of chytrid fungi.</title>
        <authorList>
            <person name="Stajich J.E."/>
            <person name="Amses K."/>
            <person name="Simmons R."/>
            <person name="Seto K."/>
            <person name="Myers J."/>
            <person name="Bonds A."/>
            <person name="Quandt C.A."/>
            <person name="Barry K."/>
            <person name="Liu P."/>
            <person name="Grigoriev I."/>
            <person name="Longcore J.E."/>
            <person name="James T.Y."/>
        </authorList>
    </citation>
    <scope>NUCLEOTIDE SEQUENCE</scope>
    <source>
        <strain evidence="10">JEL0476</strain>
    </source>
</reference>
<evidence type="ECO:0000256" key="6">
    <source>
        <dbReference type="SAM" id="MobiDB-lite"/>
    </source>
</evidence>
<dbReference type="InterPro" id="IPR002297">
    <property type="entry name" value="DNA-dir_DNA_pol_A_mt"/>
</dbReference>
<dbReference type="PANTHER" id="PTHR10267">
    <property type="entry name" value="DNA POLYMERASE SUBUNIT GAMMA-1"/>
    <property type="match status" value="1"/>
</dbReference>
<dbReference type="SUPFAM" id="SSF89550">
    <property type="entry name" value="PHP domain-like"/>
    <property type="match status" value="1"/>
</dbReference>
<dbReference type="GO" id="GO:0016020">
    <property type="term" value="C:membrane"/>
    <property type="evidence" value="ECO:0007669"/>
    <property type="project" value="UniProtKB-SubCell"/>
</dbReference>
<dbReference type="InterPro" id="IPR012337">
    <property type="entry name" value="RNaseH-like_sf"/>
</dbReference>
<protein>
    <recommendedName>
        <fullName evidence="5">Mitochondrial DNA polymerase catalytic subunit</fullName>
    </recommendedName>
</protein>
<dbReference type="SMART" id="SM00481">
    <property type="entry name" value="POLIIIAc"/>
    <property type="match status" value="1"/>
</dbReference>
<keyword evidence="10" id="KW-0808">Transferase</keyword>
<dbReference type="GO" id="GO:0008408">
    <property type="term" value="F:3'-5' exonuclease activity"/>
    <property type="evidence" value="ECO:0007669"/>
    <property type="project" value="TreeGrafter"/>
</dbReference>
<dbReference type="SMART" id="SM00482">
    <property type="entry name" value="POLAc"/>
    <property type="match status" value="1"/>
</dbReference>
<dbReference type="InterPro" id="IPR043502">
    <property type="entry name" value="DNA/RNA_pol_sf"/>
</dbReference>
<dbReference type="GO" id="GO:0004252">
    <property type="term" value="F:serine-type endopeptidase activity"/>
    <property type="evidence" value="ECO:0007669"/>
    <property type="project" value="InterPro"/>
</dbReference>
<feature type="domain" description="Polymerase/histidinol phosphatase N-terminal" evidence="8">
    <location>
        <begin position="2147"/>
        <end position="2217"/>
    </location>
</feature>
<gene>
    <name evidence="10" type="primary">MIP1</name>
    <name evidence="10" type="ORF">HK099_001142</name>
</gene>
<dbReference type="Pfam" id="PF00476">
    <property type="entry name" value="DNA_pol_A"/>
    <property type="match status" value="1"/>
</dbReference>
<feature type="compositionally biased region" description="Polar residues" evidence="6">
    <location>
        <begin position="1391"/>
        <end position="1402"/>
    </location>
</feature>
<keyword evidence="11" id="KW-1185">Reference proteome</keyword>
<feature type="compositionally biased region" description="Polar residues" evidence="6">
    <location>
        <begin position="1149"/>
        <end position="1159"/>
    </location>
</feature>
<feature type="compositionally biased region" description="Basic and acidic residues" evidence="6">
    <location>
        <begin position="1472"/>
        <end position="1483"/>
    </location>
</feature>
<organism evidence="10 11">
    <name type="scientific">Clydaea vesicula</name>
    <dbReference type="NCBI Taxonomy" id="447962"/>
    <lineage>
        <taxon>Eukaryota</taxon>
        <taxon>Fungi</taxon>
        <taxon>Fungi incertae sedis</taxon>
        <taxon>Chytridiomycota</taxon>
        <taxon>Chytridiomycota incertae sedis</taxon>
        <taxon>Chytridiomycetes</taxon>
        <taxon>Lobulomycetales</taxon>
        <taxon>Lobulomycetaceae</taxon>
        <taxon>Clydaea</taxon>
    </lineage>
</organism>
<feature type="region of interest" description="Disordered" evidence="6">
    <location>
        <begin position="1414"/>
        <end position="1483"/>
    </location>
</feature>
<dbReference type="GO" id="GO:0003887">
    <property type="term" value="F:DNA-directed DNA polymerase activity"/>
    <property type="evidence" value="ECO:0007669"/>
    <property type="project" value="UniProtKB-KW"/>
</dbReference>
<evidence type="ECO:0000256" key="5">
    <source>
        <dbReference type="ARBA" id="ARBA00031966"/>
    </source>
</evidence>
<feature type="transmembrane region" description="Helical" evidence="7">
    <location>
        <begin position="1935"/>
        <end position="1958"/>
    </location>
</feature>
<keyword evidence="3 7" id="KW-1133">Transmembrane helix</keyword>
<dbReference type="InterPro" id="IPR016195">
    <property type="entry name" value="Pol/histidinol_Pase-like"/>
</dbReference>
<dbReference type="PANTHER" id="PTHR10267:SF0">
    <property type="entry name" value="DNA POLYMERASE SUBUNIT GAMMA-1"/>
    <property type="match status" value="1"/>
</dbReference>
<dbReference type="Pfam" id="PF01694">
    <property type="entry name" value="Rhomboid"/>
    <property type="match status" value="1"/>
</dbReference>
<evidence type="ECO:0000259" key="9">
    <source>
        <dbReference type="SMART" id="SM00482"/>
    </source>
</evidence>
<feature type="transmembrane region" description="Helical" evidence="7">
    <location>
        <begin position="1899"/>
        <end position="1923"/>
    </location>
</feature>
<dbReference type="InterPro" id="IPR041336">
    <property type="entry name" value="DNApol_Exo"/>
</dbReference>
<feature type="compositionally biased region" description="Basic and acidic residues" evidence="6">
    <location>
        <begin position="1440"/>
        <end position="1453"/>
    </location>
</feature>
<evidence type="ECO:0000256" key="1">
    <source>
        <dbReference type="ARBA" id="ARBA00004141"/>
    </source>
</evidence>
<feature type="transmembrane region" description="Helical" evidence="7">
    <location>
        <begin position="1994"/>
        <end position="2014"/>
    </location>
</feature>
<dbReference type="Gene3D" id="1.10.150.20">
    <property type="entry name" value="5' to 3' exonuclease, C-terminal subdomain"/>
    <property type="match status" value="1"/>
</dbReference>
<evidence type="ECO:0000259" key="8">
    <source>
        <dbReference type="SMART" id="SM00481"/>
    </source>
</evidence>
<evidence type="ECO:0000256" key="4">
    <source>
        <dbReference type="ARBA" id="ARBA00023136"/>
    </source>
</evidence>
<dbReference type="Proteomes" id="UP001211065">
    <property type="component" value="Unassembled WGS sequence"/>
</dbReference>
<feature type="transmembrane region" description="Helical" evidence="7">
    <location>
        <begin position="2115"/>
        <end position="2137"/>
    </location>
</feature>
<keyword evidence="4 7" id="KW-0472">Membrane</keyword>
<dbReference type="EMBL" id="JADGJW010000013">
    <property type="protein sequence ID" value="KAJ3227635.1"/>
    <property type="molecule type" value="Genomic_DNA"/>
</dbReference>
<dbReference type="GO" id="GO:0006264">
    <property type="term" value="P:mitochondrial DNA replication"/>
    <property type="evidence" value="ECO:0007669"/>
    <property type="project" value="TreeGrafter"/>
</dbReference>
<feature type="compositionally biased region" description="Basic and acidic residues" evidence="6">
    <location>
        <begin position="1414"/>
        <end position="1424"/>
    </location>
</feature>
<comment type="subcellular location">
    <subcellularLocation>
        <location evidence="1">Membrane</location>
        <topology evidence="1">Multi-pass membrane protein</topology>
    </subcellularLocation>
</comment>
<evidence type="ECO:0000313" key="10">
    <source>
        <dbReference type="EMBL" id="KAJ3227635.1"/>
    </source>
</evidence>
<feature type="transmembrane region" description="Helical" evidence="7">
    <location>
        <begin position="2026"/>
        <end position="2043"/>
    </location>
</feature>
<dbReference type="PRINTS" id="PR00867">
    <property type="entry name" value="DNAPOLG"/>
</dbReference>
<evidence type="ECO:0000313" key="11">
    <source>
        <dbReference type="Proteomes" id="UP001211065"/>
    </source>
</evidence>
<feature type="compositionally biased region" description="Low complexity" evidence="6">
    <location>
        <begin position="1602"/>
        <end position="1614"/>
    </location>
</feature>
<feature type="compositionally biased region" description="Polar residues" evidence="6">
    <location>
        <begin position="1455"/>
        <end position="1471"/>
    </location>
</feature>
<feature type="compositionally biased region" description="Low complexity" evidence="6">
    <location>
        <begin position="1175"/>
        <end position="1184"/>
    </location>
</feature>
<dbReference type="SUPFAM" id="SSF56672">
    <property type="entry name" value="DNA/RNA polymerases"/>
    <property type="match status" value="1"/>
</dbReference>
<feature type="region of interest" description="Disordered" evidence="6">
    <location>
        <begin position="1595"/>
        <end position="1637"/>
    </location>
</feature>
<feature type="transmembrane region" description="Helical" evidence="7">
    <location>
        <begin position="2049"/>
        <end position="2066"/>
    </location>
</feature>
<dbReference type="Gene3D" id="3.30.70.370">
    <property type="match status" value="1"/>
</dbReference>
<feature type="region of interest" description="Disordered" evidence="6">
    <location>
        <begin position="1175"/>
        <end position="1225"/>
    </location>
</feature>
<keyword evidence="10" id="KW-0548">Nucleotidyltransferase</keyword>
<dbReference type="Gene3D" id="1.20.1540.10">
    <property type="entry name" value="Rhomboid-like"/>
    <property type="match status" value="1"/>
</dbReference>
<evidence type="ECO:0000256" key="3">
    <source>
        <dbReference type="ARBA" id="ARBA00022989"/>
    </source>
</evidence>
<name>A0AAD5UBF5_9FUNG</name>
<dbReference type="InterPro" id="IPR035952">
    <property type="entry name" value="Rhomboid-like_sf"/>
</dbReference>
<evidence type="ECO:0000256" key="7">
    <source>
        <dbReference type="SAM" id="Phobius"/>
    </source>
</evidence>
<dbReference type="InterPro" id="IPR001098">
    <property type="entry name" value="DNA-dir_DNA_pol_A_palm_dom"/>
</dbReference>
<feature type="domain" description="DNA-directed DNA polymerase family A palm" evidence="9">
    <location>
        <begin position="671"/>
        <end position="899"/>
    </location>
</feature>
<sequence>MFSRWFLNIKKNIIIVKCRFSSSSVTANEVGIQLLPEYLRCDLFPKTATDFSNKKYADLSKLILKHQNLLGKNSKPLPDMNFLLPSLTGSDIEQHFEVISKFYCKEYLQLSEALIKNKQPVILLEKLLKETKWNMDAGWTRYPLNGKICKVDFPLEKSLVLDVEVLVSDGPFPIMATAASTEAWYGWVSPKLSRQLKKMRKTAKDLNSLIPLGPRNEEKIIVGHNVGYDRIRLKDGYSMEVSKTRYIDTMSLHMCVGGLSNQQRPFWQKYKNLREKKNEAETEEEKFMKEAELRSIEQPWLPLVATNSLKEVSYLYLGISMDKSVRNVFVDGNIDEIVDRFQELMNYCANDVLITYKLYRELFPLYRKKCPSDVTFFGMLEMSTGFLPVTEDWEKFIKKADKIVENYNNVIEQNLTSSVEKALTFQEDERWKSDPWLKNLDWTVKEKRNKNPNLVGKPQWWRDLWCPKEQQIKITTKKRITPYLLNLCYLDYPLYHSKKFGWTFKVPKENKLKLFKKIVSSNPSSPEAVDEKVVDKEFDKNIYLDREKFNYFKLPHKDGEGKNCGNPLSKQFLSCFESGVLGSNSANTIDLLKKTSQMSYWAGARNRIVSQVVIWNDIKNGKGDLQDMIARDRKSNCGVILPQTVPMGTVTRRAVEPLWMTAANAKLNSIGSELKAKIQAPFGYKFVGADVDSEELWIASLLGDSQFGIHGSTPLGFMTLQGSTDMHSVTAKILDISRDNAKVFNYARIYGAQQNFAENILKQFSPNLEKSEIKSKSLKLYKETKGVWMGSKSRNAESGYWSGGSESYTFNKLEEIARMEEPETPALKCKIPEGLSPSNLISSRDFLKSRVNWVVQSSGVDYLHLLLISMRYLCNIMNIDARFILSIHDEVRFMVKENGKNEYLAALALQISNVWTRAVLVNAVGKFFELHTLTVSLGMKDLPLSIAFFSAVDVDHCLRKEVTTDCLTLSNDIPEAKGESLDIYQILQKLNVNLDNSKEIYFEDTVPGLKDFIKFELHRKNQEVIGTDNRKVNSKFLSNFDKLLNQFPAVKPFFKDDEVSKRKYTNRNEQKVLNFDVNKRNILDDVEKPSIMPVLKNVKNPKFKDILTFNTKEVKFKNLTINERFLAVKKELPLESGEQKEINAGGRSPLTQKSSKVVSSKDITVLKEDKKLNLNNSSTSNELKGLPLASGPSNNTNSPKQIKKSKLTENIDEINRNESNDNYQRNVKNVEKKINSDIQPSIASNNKNNPVRSTAHINVKQISSDNLSEDFQTNMDYRNDSLNVASKEQRKSEGKNISKSNSQNNLNADTKSTTDKNIVKSKSQGSNLHKVVEKDFGKSDSQPSKPLKDNEKILVTSNSQISSLNKDIKKIIKSESQPNLKNANIEKSMKITHSQQKSKEAISNSEMDIIAAKKAESCSDGGEKKRIRSDPPLAFNETKSGMEYKKPNEKVVTEKLNSQKKLSDSTKGTQSKQKDLMKSASLDKLDQKTSVPLKSKLRSELEKVSTNDDIKNELKQLKSELLKEKSQPLLTTNQKLENEKLILKKNDQNPKIIDINSSKSLLKAKNSDDSFLNKSIQNKNQLLQPEELKIESQRQRLMDQNSASSSYSSGGHMRSSSETREKDRKESTVRFTKDAKNTSLLPSQSSLNFDNSDLAEISTGKSIRKKIKNNSSVRSRFDENGVYLPSYQLQNLARVNRLTARGRPEIFVPQGTLSRSQGASLRLKNLQKDAEKRLRIENYKKKLAETASDLNLKKKSKEYGEEEILPERTIRYNQSLRGTLKRASVAASYFTRNERASTIGPAGNLGNLPMFKNYNSNLTALGLNSFRQATVEIDETPSKFWIFVDDIISMDAERYINYFPEDNDLPVPITLSFTIIMVILFILMIIMGDPEGKRGFAPYIVNPMIGPTFYTQIMFGGSIAVWIRNDFKANWWRLFNASFLHAGIIHILINGSALLIMGPKIDRWFGIGRVFVLFILCSVGAQIFDALLRTELVVAVGASGTICGLVGVIIADNIKNWDAINLPKMQLGYWMTQIIVFFAFGFLPLVDNIVHVGGFITGIFTGLLIVPRLKAVEDNMDLETCCISSEASLVDTDSLKNPGQRINQKLYQNLDIRNIILTTIGLIGTLFIFIFLTYLLWIDYEVGVPVLYTHIHSTASDGKLNPRQVAEWAVASGYNAIIVTDHNSVDGALQVKKFVEEDPLFSKQLIVIPGMEYTSCTVHMNFLNINETIPLCSDGSNYCPVQTLDMIKFLVDKVHGLGGWVSINHIPWSVKQEGGRLVSTLPNQPTLDSLIEIGIDAGIGQFLKAHFNVCLVEIVNGDIFDLPSYQKALSTGLGMFTG</sequence>
<keyword evidence="10" id="KW-0239">DNA-directed DNA polymerase</keyword>
<feature type="compositionally biased region" description="Basic and acidic residues" evidence="6">
    <location>
        <begin position="1206"/>
        <end position="1219"/>
    </location>
</feature>
<proteinExistence type="predicted"/>
<dbReference type="InterPro" id="IPR022764">
    <property type="entry name" value="Peptidase_S54_rhomboid_dom"/>
</dbReference>
<dbReference type="SUPFAM" id="SSF144091">
    <property type="entry name" value="Rhomboid-like"/>
    <property type="match status" value="1"/>
</dbReference>